<evidence type="ECO:0000256" key="1">
    <source>
        <dbReference type="SAM" id="MobiDB-lite"/>
    </source>
</evidence>
<comment type="caution">
    <text evidence="2">The sequence shown here is derived from an EMBL/GenBank/DDBJ whole genome shotgun (WGS) entry which is preliminary data.</text>
</comment>
<reference evidence="2 3" key="1">
    <citation type="submission" date="2016-10" db="EMBL/GenBank/DDBJ databases">
        <title>The genome sequence of Colletotrichum fioriniae PJ7.</title>
        <authorList>
            <person name="Baroncelli R."/>
        </authorList>
    </citation>
    <scope>NUCLEOTIDE SEQUENCE [LARGE SCALE GENOMIC DNA]</scope>
    <source>
        <strain evidence="2">Col 31</strain>
    </source>
</reference>
<dbReference type="EMBL" id="MLGG01000066">
    <property type="protein sequence ID" value="KAK1449594.1"/>
    <property type="molecule type" value="Genomic_DNA"/>
</dbReference>
<keyword evidence="3" id="KW-1185">Reference proteome</keyword>
<feature type="region of interest" description="Disordered" evidence="1">
    <location>
        <begin position="28"/>
        <end position="54"/>
    </location>
</feature>
<organism evidence="2 3">
    <name type="scientific">Colletotrichum melonis</name>
    <dbReference type="NCBI Taxonomy" id="1209925"/>
    <lineage>
        <taxon>Eukaryota</taxon>
        <taxon>Fungi</taxon>
        <taxon>Dikarya</taxon>
        <taxon>Ascomycota</taxon>
        <taxon>Pezizomycotina</taxon>
        <taxon>Sordariomycetes</taxon>
        <taxon>Hypocreomycetidae</taxon>
        <taxon>Glomerellales</taxon>
        <taxon>Glomerellaceae</taxon>
        <taxon>Colletotrichum</taxon>
        <taxon>Colletotrichum acutatum species complex</taxon>
    </lineage>
</organism>
<dbReference type="AlphaFoldDB" id="A0AAI9XGV4"/>
<feature type="non-terminal residue" evidence="2">
    <location>
        <position position="54"/>
    </location>
</feature>
<sequence>MPHALHRASKSARSAVSGVMTMVTPSAEQNAGSMNDKLLPPPVPRTWTTGLCPL</sequence>
<name>A0AAI9XGV4_9PEZI</name>
<dbReference type="Proteomes" id="UP001239795">
    <property type="component" value="Unassembled WGS sequence"/>
</dbReference>
<evidence type="ECO:0000313" key="2">
    <source>
        <dbReference type="EMBL" id="KAK1449594.1"/>
    </source>
</evidence>
<accession>A0AAI9XGV4</accession>
<protein>
    <submittedName>
        <fullName evidence="2">Uncharacterized protein</fullName>
    </submittedName>
</protein>
<evidence type="ECO:0000313" key="3">
    <source>
        <dbReference type="Proteomes" id="UP001239795"/>
    </source>
</evidence>
<proteinExistence type="predicted"/>
<gene>
    <name evidence="2" type="ORF">CMEL01_16801</name>
</gene>